<evidence type="ECO:0000256" key="1">
    <source>
        <dbReference type="SAM" id="Phobius"/>
    </source>
</evidence>
<keyword evidence="1" id="KW-0472">Membrane</keyword>
<sequence>METMMRKIIYVFFICSSSAFLFSSNADENATGREPNYIRLRKSLIGQYFSSNHRSSAPYEIFVLVVAIWITVCNVRVMHAISVSYLVPRRIPSV</sequence>
<reference evidence="3 4" key="1">
    <citation type="submission" date="2014-11" db="EMBL/GenBank/DDBJ databases">
        <title>Genetic blueprint of the zoonotic pathogen Toxocara canis.</title>
        <authorList>
            <person name="Zhu X.-Q."/>
            <person name="Korhonen P.K."/>
            <person name="Cai H."/>
            <person name="Young N.D."/>
            <person name="Nejsum P."/>
            <person name="von Samson-Himmelstjerna G."/>
            <person name="Boag P.R."/>
            <person name="Tan P."/>
            <person name="Li Q."/>
            <person name="Min J."/>
            <person name="Yang Y."/>
            <person name="Wang X."/>
            <person name="Fang X."/>
            <person name="Hall R.S."/>
            <person name="Hofmann A."/>
            <person name="Sternberg P.W."/>
            <person name="Jex A.R."/>
            <person name="Gasser R.B."/>
        </authorList>
    </citation>
    <scope>NUCLEOTIDE SEQUENCE [LARGE SCALE GENOMIC DNA]</scope>
    <source>
        <strain evidence="3">PN_DK_2014</strain>
    </source>
</reference>
<evidence type="ECO:0000313" key="4">
    <source>
        <dbReference type="Proteomes" id="UP000031036"/>
    </source>
</evidence>
<feature type="transmembrane region" description="Helical" evidence="1">
    <location>
        <begin position="61"/>
        <end position="87"/>
    </location>
</feature>
<accession>A0A0B2VAW0</accession>
<gene>
    <name evidence="3" type="ORF">Tcan_09282</name>
</gene>
<feature type="chain" id="PRO_5002096031" evidence="2">
    <location>
        <begin position="20"/>
        <end position="94"/>
    </location>
</feature>
<organism evidence="3 4">
    <name type="scientific">Toxocara canis</name>
    <name type="common">Canine roundworm</name>
    <dbReference type="NCBI Taxonomy" id="6265"/>
    <lineage>
        <taxon>Eukaryota</taxon>
        <taxon>Metazoa</taxon>
        <taxon>Ecdysozoa</taxon>
        <taxon>Nematoda</taxon>
        <taxon>Chromadorea</taxon>
        <taxon>Rhabditida</taxon>
        <taxon>Spirurina</taxon>
        <taxon>Ascaridomorpha</taxon>
        <taxon>Ascaridoidea</taxon>
        <taxon>Toxocaridae</taxon>
        <taxon>Toxocara</taxon>
    </lineage>
</organism>
<dbReference type="Proteomes" id="UP000031036">
    <property type="component" value="Unassembled WGS sequence"/>
</dbReference>
<evidence type="ECO:0000313" key="3">
    <source>
        <dbReference type="EMBL" id="KHN78643.1"/>
    </source>
</evidence>
<dbReference type="EMBL" id="JPKZ01002071">
    <property type="protein sequence ID" value="KHN78643.1"/>
    <property type="molecule type" value="Genomic_DNA"/>
</dbReference>
<keyword evidence="1" id="KW-1133">Transmembrane helix</keyword>
<keyword evidence="4" id="KW-1185">Reference proteome</keyword>
<evidence type="ECO:0000256" key="2">
    <source>
        <dbReference type="SAM" id="SignalP"/>
    </source>
</evidence>
<keyword evidence="2" id="KW-0732">Signal</keyword>
<comment type="caution">
    <text evidence="3">The sequence shown here is derived from an EMBL/GenBank/DDBJ whole genome shotgun (WGS) entry which is preliminary data.</text>
</comment>
<protein>
    <submittedName>
        <fullName evidence="3">Uncharacterized protein</fullName>
    </submittedName>
</protein>
<name>A0A0B2VAW0_TOXCA</name>
<dbReference type="AlphaFoldDB" id="A0A0B2VAW0"/>
<proteinExistence type="predicted"/>
<keyword evidence="1" id="KW-0812">Transmembrane</keyword>
<feature type="signal peptide" evidence="2">
    <location>
        <begin position="1"/>
        <end position="19"/>
    </location>
</feature>